<evidence type="ECO:0000256" key="1">
    <source>
        <dbReference type="ARBA" id="ARBA00001966"/>
    </source>
</evidence>
<proteinExistence type="predicted"/>
<dbReference type="GO" id="GO:0051539">
    <property type="term" value="F:4 iron, 4 sulfur cluster binding"/>
    <property type="evidence" value="ECO:0007669"/>
    <property type="project" value="UniProtKB-KW"/>
</dbReference>
<dbReference type="InterPro" id="IPR007197">
    <property type="entry name" value="rSAM"/>
</dbReference>
<evidence type="ECO:0000256" key="3">
    <source>
        <dbReference type="ARBA" id="ARBA00022485"/>
    </source>
</evidence>
<dbReference type="InterPro" id="IPR058240">
    <property type="entry name" value="rSAM_sf"/>
</dbReference>
<name>A0A1F5UZR2_FRAXR</name>
<protein>
    <submittedName>
        <fullName evidence="11">Radical SAM protein</fullName>
    </submittedName>
</protein>
<evidence type="ECO:0000256" key="5">
    <source>
        <dbReference type="ARBA" id="ARBA00022603"/>
    </source>
</evidence>
<dbReference type="InterPro" id="IPR040072">
    <property type="entry name" value="Methyltransferase_A"/>
</dbReference>
<comment type="caution">
    <text evidence="11">The sequence shown here is derived from an EMBL/GenBank/DDBJ whole genome shotgun (WGS) entry which is preliminary data.</text>
</comment>
<keyword evidence="10" id="KW-0411">Iron-sulfur</keyword>
<organism evidence="11 12">
    <name type="scientific">Fraserbacteria sp. (strain RBG_16_55_9)</name>
    <dbReference type="NCBI Taxonomy" id="1817864"/>
    <lineage>
        <taxon>Bacteria</taxon>
        <taxon>Candidatus Fraseribacteriota</taxon>
    </lineage>
</organism>
<comment type="subcellular location">
    <subcellularLocation>
        <location evidence="2">Cytoplasm</location>
    </subcellularLocation>
</comment>
<keyword evidence="6" id="KW-0808">Transferase</keyword>
<reference evidence="11 12" key="1">
    <citation type="journal article" date="2016" name="Nat. Commun.">
        <title>Thousands of microbial genomes shed light on interconnected biogeochemical processes in an aquifer system.</title>
        <authorList>
            <person name="Anantharaman K."/>
            <person name="Brown C.T."/>
            <person name="Hug L.A."/>
            <person name="Sharon I."/>
            <person name="Castelle C.J."/>
            <person name="Probst A.J."/>
            <person name="Thomas B.C."/>
            <person name="Singh A."/>
            <person name="Wilkins M.J."/>
            <person name="Karaoz U."/>
            <person name="Brodie E.L."/>
            <person name="Williams K.H."/>
            <person name="Hubbard S.S."/>
            <person name="Banfield J.F."/>
        </authorList>
    </citation>
    <scope>NUCLEOTIDE SEQUENCE [LARGE SCALE GENOMIC DNA]</scope>
    <source>
        <strain evidence="12">RBG_16_55_9</strain>
    </source>
</reference>
<comment type="cofactor">
    <cofactor evidence="1">
        <name>[4Fe-4S] cluster</name>
        <dbReference type="ChEBI" id="CHEBI:49883"/>
    </cofactor>
</comment>
<evidence type="ECO:0000313" key="11">
    <source>
        <dbReference type="EMBL" id="OGF56181.1"/>
    </source>
</evidence>
<keyword evidence="7" id="KW-0949">S-adenosyl-L-methionine</keyword>
<evidence type="ECO:0000256" key="2">
    <source>
        <dbReference type="ARBA" id="ARBA00004496"/>
    </source>
</evidence>
<dbReference type="Proteomes" id="UP000179157">
    <property type="component" value="Unassembled WGS sequence"/>
</dbReference>
<gene>
    <name evidence="11" type="ORF">A2Z21_04800</name>
</gene>
<dbReference type="GO" id="GO:0008173">
    <property type="term" value="F:RNA methyltransferase activity"/>
    <property type="evidence" value="ECO:0007669"/>
    <property type="project" value="InterPro"/>
</dbReference>
<dbReference type="PANTHER" id="PTHR30544:SF5">
    <property type="entry name" value="RADICAL SAM CORE DOMAIN-CONTAINING PROTEIN"/>
    <property type="match status" value="1"/>
</dbReference>
<dbReference type="PANTHER" id="PTHR30544">
    <property type="entry name" value="23S RRNA METHYLTRANSFERASE"/>
    <property type="match status" value="1"/>
</dbReference>
<dbReference type="GO" id="GO:0030488">
    <property type="term" value="P:tRNA methylation"/>
    <property type="evidence" value="ECO:0007669"/>
    <property type="project" value="TreeGrafter"/>
</dbReference>
<sequence length="328" mass="37240">MRVIARTGREEIAMVYIAELSEGRQIEFVESVQPPLPREEKWVLIISTLFGCPIGCLMCDAGGGYRGKLSKDEIFSQIDYLVKKRFPDGHVPVSKFKIQFARMGEPSFNSHVLEVLEELPRRYDAPGLLPSLSTIAPHGTDGFFERLLQIKQRQYSDGRFQLQFSIHTTDIHLRDRLIPVKKWDFAKIANYGERFHDKDNRKITLNFALAKEAPLDSSVLSRYFSPEKFLVKITPLNPTHRAQENRLCSHIDPHHLHGDCSVVQELRAAGFEVIQSIGEVEENRIGSNCGQYVTRHLQAEADISGGYDCCSRPAKDRKLHTLGHLGSI</sequence>
<keyword evidence="9" id="KW-0408">Iron</keyword>
<dbReference type="GO" id="GO:0046872">
    <property type="term" value="F:metal ion binding"/>
    <property type="evidence" value="ECO:0007669"/>
    <property type="project" value="UniProtKB-KW"/>
</dbReference>
<keyword evidence="4" id="KW-0963">Cytoplasm</keyword>
<evidence type="ECO:0000256" key="7">
    <source>
        <dbReference type="ARBA" id="ARBA00022691"/>
    </source>
</evidence>
<evidence type="ECO:0000256" key="6">
    <source>
        <dbReference type="ARBA" id="ARBA00022679"/>
    </source>
</evidence>
<dbReference type="AlphaFoldDB" id="A0A1F5UZR2"/>
<dbReference type="GO" id="GO:0005737">
    <property type="term" value="C:cytoplasm"/>
    <property type="evidence" value="ECO:0007669"/>
    <property type="project" value="UniProtKB-SubCell"/>
</dbReference>
<evidence type="ECO:0000256" key="9">
    <source>
        <dbReference type="ARBA" id="ARBA00023004"/>
    </source>
</evidence>
<keyword evidence="5" id="KW-0489">Methyltransferase</keyword>
<evidence type="ECO:0000256" key="8">
    <source>
        <dbReference type="ARBA" id="ARBA00022723"/>
    </source>
</evidence>
<dbReference type="SFLD" id="SFLDS00029">
    <property type="entry name" value="Radical_SAM"/>
    <property type="match status" value="1"/>
</dbReference>
<dbReference type="SUPFAM" id="SSF102114">
    <property type="entry name" value="Radical SAM enzymes"/>
    <property type="match status" value="1"/>
</dbReference>
<dbReference type="InterPro" id="IPR013785">
    <property type="entry name" value="Aldolase_TIM"/>
</dbReference>
<evidence type="ECO:0000256" key="10">
    <source>
        <dbReference type="ARBA" id="ARBA00023014"/>
    </source>
</evidence>
<dbReference type="GO" id="GO:0070475">
    <property type="term" value="P:rRNA base methylation"/>
    <property type="evidence" value="ECO:0007669"/>
    <property type="project" value="TreeGrafter"/>
</dbReference>
<keyword evidence="3" id="KW-0004">4Fe-4S</keyword>
<accession>A0A1F5UZR2</accession>
<dbReference type="EMBL" id="MFGX01000040">
    <property type="protein sequence ID" value="OGF56181.1"/>
    <property type="molecule type" value="Genomic_DNA"/>
</dbReference>
<evidence type="ECO:0000256" key="4">
    <source>
        <dbReference type="ARBA" id="ARBA00022490"/>
    </source>
</evidence>
<dbReference type="Gene3D" id="3.20.20.70">
    <property type="entry name" value="Aldolase class I"/>
    <property type="match status" value="1"/>
</dbReference>
<dbReference type="InterPro" id="IPR004383">
    <property type="entry name" value="rRNA_lsu_MTrfase_RlmN/Cfr"/>
</dbReference>
<evidence type="ECO:0000313" key="12">
    <source>
        <dbReference type="Proteomes" id="UP000179157"/>
    </source>
</evidence>
<keyword evidence="8" id="KW-0479">Metal-binding</keyword>
<dbReference type="STRING" id="1817864.A2Z21_04800"/>
<dbReference type="PIRSF" id="PIRSF006004">
    <property type="entry name" value="CHP00048"/>
    <property type="match status" value="1"/>
</dbReference>